<keyword evidence="7 9" id="KW-0378">Hydrolase</keyword>
<dbReference type="EC" id="3.2.2.27" evidence="4 9"/>
<keyword evidence="8 9" id="KW-0234">DNA repair</keyword>
<dbReference type="InterPro" id="IPR036895">
    <property type="entry name" value="Uracil-DNA_glycosylase-like_sf"/>
</dbReference>
<proteinExistence type="inferred from homology"/>
<dbReference type="EMBL" id="NOXX01000197">
    <property type="protein sequence ID" value="OYQ43831.1"/>
    <property type="molecule type" value="Genomic_DNA"/>
</dbReference>
<evidence type="ECO:0000256" key="11">
    <source>
        <dbReference type="RuleBase" id="RU003780"/>
    </source>
</evidence>
<sequence>MKLSIHPLWREKLEHEFEKPYFVQLLTFLKRDYRIYHCYPPEAEIFAAYDLCPIDKIKVVIIGQDPYHGEGQANGLCFSVNDRIPPPPSLVNIFKELHSDTGLPIPKSGNLRHWAKQGVMLLNSTLTVRGGTAHSHSRKGWEEFTDETIRIINEETEQVIFLLWGNFASKKAKFIDRKKHFVLEAGHPSPLSANNGKWFGHKHFTKTNEILVSLGKEPIKWVQ</sequence>
<dbReference type="Proteomes" id="UP000216035">
    <property type="component" value="Unassembled WGS sequence"/>
</dbReference>
<dbReference type="AlphaFoldDB" id="A0A255ZQY7"/>
<evidence type="ECO:0000256" key="3">
    <source>
        <dbReference type="ARBA" id="ARBA00008184"/>
    </source>
</evidence>
<feature type="active site" description="Proton acceptor" evidence="9 10">
    <location>
        <position position="65"/>
    </location>
</feature>
<organism evidence="13 14">
    <name type="scientific">Flavobacterium aurantiibacter</name>
    <dbReference type="NCBI Taxonomy" id="2023067"/>
    <lineage>
        <taxon>Bacteria</taxon>
        <taxon>Pseudomonadati</taxon>
        <taxon>Bacteroidota</taxon>
        <taxon>Flavobacteriia</taxon>
        <taxon>Flavobacteriales</taxon>
        <taxon>Flavobacteriaceae</taxon>
        <taxon>Flavobacterium</taxon>
    </lineage>
</organism>
<dbReference type="FunFam" id="3.40.470.10:FF:000001">
    <property type="entry name" value="Uracil-DNA glycosylase"/>
    <property type="match status" value="1"/>
</dbReference>
<evidence type="ECO:0000256" key="1">
    <source>
        <dbReference type="ARBA" id="ARBA00001400"/>
    </source>
</evidence>
<dbReference type="NCBIfam" id="NF003592">
    <property type="entry name" value="PRK05254.1-5"/>
    <property type="match status" value="1"/>
</dbReference>
<dbReference type="SUPFAM" id="SSF52141">
    <property type="entry name" value="Uracil-DNA glycosylase-like"/>
    <property type="match status" value="1"/>
</dbReference>
<dbReference type="InterPro" id="IPR002043">
    <property type="entry name" value="UDG_fam1"/>
</dbReference>
<dbReference type="NCBIfam" id="NF003589">
    <property type="entry name" value="PRK05254.1-2"/>
    <property type="match status" value="1"/>
</dbReference>
<dbReference type="Pfam" id="PF03167">
    <property type="entry name" value="UDG"/>
    <property type="match status" value="1"/>
</dbReference>
<evidence type="ECO:0000256" key="7">
    <source>
        <dbReference type="ARBA" id="ARBA00022801"/>
    </source>
</evidence>
<evidence type="ECO:0000256" key="9">
    <source>
        <dbReference type="HAMAP-Rule" id="MF_00148"/>
    </source>
</evidence>
<dbReference type="HAMAP" id="MF_00148">
    <property type="entry name" value="UDG"/>
    <property type="match status" value="1"/>
</dbReference>
<evidence type="ECO:0000313" key="13">
    <source>
        <dbReference type="EMBL" id="OYQ43831.1"/>
    </source>
</evidence>
<keyword evidence="14" id="KW-1185">Reference proteome</keyword>
<feature type="domain" description="Uracil-DNA glycosylase-like" evidence="12">
    <location>
        <begin position="50"/>
        <end position="211"/>
    </location>
</feature>
<evidence type="ECO:0000256" key="8">
    <source>
        <dbReference type="ARBA" id="ARBA00023204"/>
    </source>
</evidence>
<comment type="similarity">
    <text evidence="3 9 11">Belongs to the uracil-DNA glycosylase (UDG) superfamily. UNG family.</text>
</comment>
<dbReference type="GO" id="GO:0097510">
    <property type="term" value="P:base-excision repair, AP site formation via deaminated base removal"/>
    <property type="evidence" value="ECO:0007669"/>
    <property type="project" value="TreeGrafter"/>
</dbReference>
<dbReference type="CDD" id="cd10027">
    <property type="entry name" value="UDG-F1-like"/>
    <property type="match status" value="1"/>
</dbReference>
<evidence type="ECO:0000259" key="12">
    <source>
        <dbReference type="SMART" id="SM00986"/>
    </source>
</evidence>
<evidence type="ECO:0000256" key="5">
    <source>
        <dbReference type="ARBA" id="ARBA00018429"/>
    </source>
</evidence>
<dbReference type="GO" id="GO:0004844">
    <property type="term" value="F:uracil DNA N-glycosylase activity"/>
    <property type="evidence" value="ECO:0007669"/>
    <property type="project" value="UniProtKB-UniRule"/>
</dbReference>
<dbReference type="NCBIfam" id="NF003588">
    <property type="entry name" value="PRK05254.1-1"/>
    <property type="match status" value="1"/>
</dbReference>
<evidence type="ECO:0000256" key="2">
    <source>
        <dbReference type="ARBA" id="ARBA00002631"/>
    </source>
</evidence>
<dbReference type="SMART" id="SM00987">
    <property type="entry name" value="UreE_C"/>
    <property type="match status" value="1"/>
</dbReference>
<comment type="subcellular location">
    <subcellularLocation>
        <location evidence="9">Cytoplasm</location>
    </subcellularLocation>
</comment>
<evidence type="ECO:0000256" key="4">
    <source>
        <dbReference type="ARBA" id="ARBA00012030"/>
    </source>
</evidence>
<comment type="function">
    <text evidence="2 9 11">Excises uracil residues from the DNA which can arise as a result of misincorporation of dUMP residues by DNA polymerase or due to deamination of cytosine.</text>
</comment>
<protein>
    <recommendedName>
        <fullName evidence="5 9">Uracil-DNA glycosylase</fullName>
        <shortName evidence="9">UDG</shortName>
        <ecNumber evidence="4 9">3.2.2.27</ecNumber>
    </recommendedName>
</protein>
<reference evidence="13 14" key="1">
    <citation type="submission" date="2017-07" db="EMBL/GenBank/DDBJ databases">
        <title>Flavobacterium cyanobacteriorum sp. nov., isolated from cyanobacterial aggregates in a eutrophic lake.</title>
        <authorList>
            <person name="Cai H."/>
        </authorList>
    </citation>
    <scope>NUCLEOTIDE SEQUENCE [LARGE SCALE GENOMIC DNA]</scope>
    <source>
        <strain evidence="13 14">TH167</strain>
    </source>
</reference>
<dbReference type="RefSeq" id="WP_094486363.1">
    <property type="nucleotide sequence ID" value="NZ_NOXX01000197.1"/>
</dbReference>
<accession>A0A255ZQY7</accession>
<dbReference type="PANTHER" id="PTHR11264">
    <property type="entry name" value="URACIL-DNA GLYCOSYLASE"/>
    <property type="match status" value="1"/>
</dbReference>
<comment type="catalytic activity">
    <reaction evidence="1 9 11">
        <text>Hydrolyzes single-stranded DNA or mismatched double-stranded DNA and polynucleotides, releasing free uracil.</text>
        <dbReference type="EC" id="3.2.2.27"/>
    </reaction>
</comment>
<evidence type="ECO:0000256" key="6">
    <source>
        <dbReference type="ARBA" id="ARBA00022763"/>
    </source>
</evidence>
<dbReference type="OrthoDB" id="9804372at2"/>
<keyword evidence="9" id="KW-0963">Cytoplasm</keyword>
<dbReference type="PANTHER" id="PTHR11264:SF0">
    <property type="entry name" value="URACIL-DNA GLYCOSYLASE"/>
    <property type="match status" value="1"/>
</dbReference>
<dbReference type="InterPro" id="IPR005122">
    <property type="entry name" value="Uracil-DNA_glycosylase-like"/>
</dbReference>
<name>A0A255ZQY7_9FLAO</name>
<dbReference type="GO" id="GO:0005737">
    <property type="term" value="C:cytoplasm"/>
    <property type="evidence" value="ECO:0007669"/>
    <property type="project" value="UniProtKB-SubCell"/>
</dbReference>
<evidence type="ECO:0000313" key="14">
    <source>
        <dbReference type="Proteomes" id="UP000216035"/>
    </source>
</evidence>
<dbReference type="NCBIfam" id="TIGR00628">
    <property type="entry name" value="ung"/>
    <property type="match status" value="1"/>
</dbReference>
<dbReference type="Gene3D" id="3.40.470.10">
    <property type="entry name" value="Uracil-DNA glycosylase-like domain"/>
    <property type="match status" value="1"/>
</dbReference>
<gene>
    <name evidence="9" type="primary">ung</name>
    <name evidence="13" type="ORF">CHX27_08600</name>
</gene>
<dbReference type="SMART" id="SM00986">
    <property type="entry name" value="UDG"/>
    <property type="match status" value="1"/>
</dbReference>
<keyword evidence="6 9" id="KW-0227">DNA damage</keyword>
<dbReference type="PROSITE" id="PS00130">
    <property type="entry name" value="U_DNA_GLYCOSYLASE"/>
    <property type="match status" value="1"/>
</dbReference>
<comment type="caution">
    <text evidence="13">The sequence shown here is derived from an EMBL/GenBank/DDBJ whole genome shotgun (WGS) entry which is preliminary data.</text>
</comment>
<dbReference type="InterPro" id="IPR018085">
    <property type="entry name" value="Ura-DNA_Glyclase_AS"/>
</dbReference>
<evidence type="ECO:0000256" key="10">
    <source>
        <dbReference type="PROSITE-ProRule" id="PRU10072"/>
    </source>
</evidence>